<feature type="domain" description="DUF8198" evidence="1">
    <location>
        <begin position="20"/>
        <end position="229"/>
    </location>
</feature>
<proteinExistence type="predicted"/>
<evidence type="ECO:0000313" key="2">
    <source>
        <dbReference type="EMBL" id="MVQ32759.1"/>
    </source>
</evidence>
<dbReference type="AlphaFoldDB" id="A0A6N8J0E0"/>
<gene>
    <name evidence="2" type="ORF">GON04_25100</name>
</gene>
<organism evidence="2 3">
    <name type="scientific">Ramlibacter pinisoli</name>
    <dbReference type="NCBI Taxonomy" id="2682844"/>
    <lineage>
        <taxon>Bacteria</taxon>
        <taxon>Pseudomonadati</taxon>
        <taxon>Pseudomonadota</taxon>
        <taxon>Betaproteobacteria</taxon>
        <taxon>Burkholderiales</taxon>
        <taxon>Comamonadaceae</taxon>
        <taxon>Ramlibacter</taxon>
    </lineage>
</organism>
<comment type="caution">
    <text evidence="2">The sequence shown here is derived from an EMBL/GenBank/DDBJ whole genome shotgun (WGS) entry which is preliminary data.</text>
</comment>
<dbReference type="Pfam" id="PF26621">
    <property type="entry name" value="DUF8198"/>
    <property type="match status" value="1"/>
</dbReference>
<dbReference type="InterPro" id="IPR058511">
    <property type="entry name" value="DUF8198"/>
</dbReference>
<sequence length="244" mass="26655">MEAARTIREAVAQVAAVRRTAGSDPLLGQALGVVKRLQSRRFAGTYADLLRSRTYAAGARFFLDELYGERDYAQRDEQFARIAGAIERLFPEKIGATAACLAQVHALTEDLDLALARAWLVSAGPDPARYGAAWRLAGRAPDRLQQLQAVVDLGHDLARLTRTPGLRMMLRMMRKPATAAGLAALQAFLEGGFDTFAGMARERGAVENFLATVWEREQHLSQLLFHAEPATAEAELARILGQAP</sequence>
<evidence type="ECO:0000313" key="3">
    <source>
        <dbReference type="Proteomes" id="UP000469385"/>
    </source>
</evidence>
<dbReference type="RefSeq" id="WP_157400683.1">
    <property type="nucleotide sequence ID" value="NZ_WSEL01000009.1"/>
</dbReference>
<protein>
    <recommendedName>
        <fullName evidence="1">DUF8198 domain-containing protein</fullName>
    </recommendedName>
</protein>
<accession>A0A6N8J0E0</accession>
<name>A0A6N8J0E0_9BURK</name>
<dbReference type="InterPro" id="IPR058063">
    <property type="entry name" value="FFLEE_fam"/>
</dbReference>
<dbReference type="NCBIfam" id="NF047641">
    <property type="entry name" value="FFLEE_fam"/>
    <property type="match status" value="1"/>
</dbReference>
<keyword evidence="3" id="KW-1185">Reference proteome</keyword>
<reference evidence="2 3" key="1">
    <citation type="submission" date="2019-12" db="EMBL/GenBank/DDBJ databases">
        <authorList>
            <person name="Huq M.A."/>
        </authorList>
    </citation>
    <scope>NUCLEOTIDE SEQUENCE [LARGE SCALE GENOMIC DNA]</scope>
    <source>
        <strain evidence="2 3">MAH-25</strain>
    </source>
</reference>
<dbReference type="Proteomes" id="UP000469385">
    <property type="component" value="Unassembled WGS sequence"/>
</dbReference>
<evidence type="ECO:0000259" key="1">
    <source>
        <dbReference type="Pfam" id="PF26621"/>
    </source>
</evidence>
<dbReference type="EMBL" id="WSEL01000009">
    <property type="protein sequence ID" value="MVQ32759.1"/>
    <property type="molecule type" value="Genomic_DNA"/>
</dbReference>